<dbReference type="Proteomes" id="UP000280586">
    <property type="component" value="Chromosome"/>
</dbReference>
<evidence type="ECO:0000256" key="2">
    <source>
        <dbReference type="ARBA" id="ARBA00022597"/>
    </source>
</evidence>
<evidence type="ECO:0000313" key="9">
    <source>
        <dbReference type="EMBL" id="USR99800.1"/>
    </source>
</evidence>
<organism evidence="8 10">
    <name type="scientific">Clostridium septicum</name>
    <dbReference type="NCBI Taxonomy" id="1504"/>
    <lineage>
        <taxon>Bacteria</taxon>
        <taxon>Bacillati</taxon>
        <taxon>Bacillota</taxon>
        <taxon>Clostridia</taxon>
        <taxon>Eubacteriales</taxon>
        <taxon>Clostridiaceae</taxon>
        <taxon>Clostridium</taxon>
    </lineage>
</organism>
<dbReference type="Pfam" id="PF02255">
    <property type="entry name" value="PTS_IIA"/>
    <property type="match status" value="1"/>
</dbReference>
<accession>A0A9N7JIM9</accession>
<evidence type="ECO:0000256" key="7">
    <source>
        <dbReference type="PROSITE-ProRule" id="PRU00418"/>
    </source>
</evidence>
<evidence type="ECO:0000256" key="3">
    <source>
        <dbReference type="ARBA" id="ARBA00022679"/>
    </source>
</evidence>
<keyword evidence="6" id="KW-0460">Magnesium</keyword>
<dbReference type="SUPFAM" id="SSF46973">
    <property type="entry name" value="Enzyme IIa from lactose specific PTS, IIa-lac"/>
    <property type="match status" value="1"/>
</dbReference>
<dbReference type="OrthoDB" id="389577at2"/>
<reference evidence="8 10" key="1">
    <citation type="submission" date="2017-09" db="EMBL/GenBank/DDBJ databases">
        <authorList>
            <person name="Thomas P."/>
            <person name="Seyboldt C."/>
        </authorList>
    </citation>
    <scope>NUCLEOTIDE SEQUENCE [LARGE SCALE GENOMIC DNA]</scope>
    <source>
        <strain evidence="8 10">DSM 7534</strain>
    </source>
</reference>
<dbReference type="GeneID" id="303559353"/>
<keyword evidence="3" id="KW-0808">Transferase</keyword>
<keyword evidence="4" id="KW-0598">Phosphotransferase system</keyword>
<dbReference type="PANTHER" id="PTHR34382:SF7">
    <property type="entry name" value="PTS SYSTEM N,N'-DIACETYLCHITOBIOSE-SPECIFIC EIIA COMPONENT"/>
    <property type="match status" value="1"/>
</dbReference>
<evidence type="ECO:0000313" key="11">
    <source>
        <dbReference type="Proteomes" id="UP001055437"/>
    </source>
</evidence>
<dbReference type="Proteomes" id="UP001055437">
    <property type="component" value="Chromosome"/>
</dbReference>
<keyword evidence="2" id="KW-0762">Sugar transport</keyword>
<dbReference type="AlphaFoldDB" id="A0A9N7JIM9"/>
<feature type="active site" description="Tele-phosphohistidine intermediate" evidence="5">
    <location>
        <position position="77"/>
    </location>
</feature>
<dbReference type="InterPro" id="IPR036542">
    <property type="entry name" value="PTS_IIA_lac/cel_sf"/>
</dbReference>
<dbReference type="EMBL" id="CP099799">
    <property type="protein sequence ID" value="USR99800.1"/>
    <property type="molecule type" value="Genomic_DNA"/>
</dbReference>
<name>A0A9N7JIM9_CLOSE</name>
<feature type="modified residue" description="Phosphohistidine; by HPr" evidence="7">
    <location>
        <position position="77"/>
    </location>
</feature>
<evidence type="ECO:0000256" key="4">
    <source>
        <dbReference type="ARBA" id="ARBA00022683"/>
    </source>
</evidence>
<comment type="cofactor">
    <cofactor evidence="6">
        <name>Mg(2+)</name>
        <dbReference type="ChEBI" id="CHEBI:18420"/>
    </cofactor>
    <text evidence="6">Binds 1 Mg(2+) ion per trimer.</text>
</comment>
<feature type="binding site" evidence="6">
    <location>
        <position position="80"/>
    </location>
    <ligand>
        <name>Mg(2+)</name>
        <dbReference type="ChEBI" id="CHEBI:18420"/>
        <note>ligand shared between all trimeric partners</note>
    </ligand>
</feature>
<sequence length="109" mass="12300">MDEKLMEVSFGLIANAGEAKALAFDAISKSKEGNFEEAKTLIEKSKKEMHKAHAFQTELITKEASGENVVVNVLLVHAQDHLMNSMNYQQLAEEFITLYERIDKIEKSI</sequence>
<evidence type="ECO:0000313" key="8">
    <source>
        <dbReference type="EMBL" id="AYE33228.1"/>
    </source>
</evidence>
<dbReference type="RefSeq" id="WP_066675638.1">
    <property type="nucleotide sequence ID" value="NZ_CABMIZ010000010.1"/>
</dbReference>
<dbReference type="GO" id="GO:0016740">
    <property type="term" value="F:transferase activity"/>
    <property type="evidence" value="ECO:0007669"/>
    <property type="project" value="UniProtKB-KW"/>
</dbReference>
<dbReference type="InterPro" id="IPR003188">
    <property type="entry name" value="PTS_IIA_lac/cel"/>
</dbReference>
<dbReference type="GO" id="GO:0046872">
    <property type="term" value="F:metal ion binding"/>
    <property type="evidence" value="ECO:0007669"/>
    <property type="project" value="UniProtKB-KW"/>
</dbReference>
<keyword evidence="6" id="KW-0479">Metal-binding</keyword>
<dbReference type="EMBL" id="CP023671">
    <property type="protein sequence ID" value="AYE33228.1"/>
    <property type="molecule type" value="Genomic_DNA"/>
</dbReference>
<gene>
    <name evidence="8" type="ORF">CP523_01505</name>
    <name evidence="9" type="ORF">NH397_09810</name>
</gene>
<dbReference type="GO" id="GO:0009401">
    <property type="term" value="P:phosphoenolpyruvate-dependent sugar phosphotransferase system"/>
    <property type="evidence" value="ECO:0007669"/>
    <property type="project" value="UniProtKB-KW"/>
</dbReference>
<evidence type="ECO:0000256" key="6">
    <source>
        <dbReference type="PIRSR" id="PIRSR000699-2"/>
    </source>
</evidence>
<keyword evidence="1" id="KW-0813">Transport</keyword>
<dbReference type="PANTHER" id="PTHR34382">
    <property type="entry name" value="PTS SYSTEM N,N'-DIACETYLCHITOBIOSE-SPECIFIC EIIA COMPONENT"/>
    <property type="match status" value="1"/>
</dbReference>
<evidence type="ECO:0000256" key="5">
    <source>
        <dbReference type="PIRSR" id="PIRSR000699-1"/>
    </source>
</evidence>
<dbReference type="KEGG" id="csep:CP523_01505"/>
<keyword evidence="11" id="KW-1185">Reference proteome</keyword>
<dbReference type="PIRSF" id="PIRSF000699">
    <property type="entry name" value="PTS_IILac_III"/>
    <property type="match status" value="1"/>
</dbReference>
<dbReference type="PROSITE" id="PS51095">
    <property type="entry name" value="PTS_EIIA_TYPE_3"/>
    <property type="match status" value="1"/>
</dbReference>
<evidence type="ECO:0000313" key="10">
    <source>
        <dbReference type="Proteomes" id="UP000280586"/>
    </source>
</evidence>
<reference evidence="9" key="2">
    <citation type="submission" date="2022-06" db="EMBL/GenBank/DDBJ databases">
        <authorList>
            <person name="Holder M.E."/>
            <person name="Ajami N.J."/>
            <person name="Petrosino J.F."/>
        </authorList>
    </citation>
    <scope>NUCLEOTIDE SEQUENCE</scope>
    <source>
        <strain evidence="9">RMA 8861</strain>
    </source>
</reference>
<proteinExistence type="predicted"/>
<dbReference type="Gene3D" id="1.20.58.80">
    <property type="entry name" value="Phosphotransferase system, lactose/cellobiose-type IIA subunit"/>
    <property type="match status" value="1"/>
</dbReference>
<evidence type="ECO:0000256" key="1">
    <source>
        <dbReference type="ARBA" id="ARBA00022448"/>
    </source>
</evidence>
<protein>
    <submittedName>
        <fullName evidence="8">PTS lactose/cellobiose transporter subunit IIA</fullName>
    </submittedName>
</protein>